<gene>
    <name evidence="2" type="ORF">A4U43_C03F4570</name>
</gene>
<dbReference type="Proteomes" id="UP000243459">
    <property type="component" value="Chromosome 3"/>
</dbReference>
<dbReference type="Gramene" id="ONK74274">
    <property type="protein sequence ID" value="ONK74274"/>
    <property type="gene ID" value="A4U43_C03F4570"/>
</dbReference>
<evidence type="ECO:0000313" key="3">
    <source>
        <dbReference type="Proteomes" id="UP000243459"/>
    </source>
</evidence>
<dbReference type="GO" id="GO:0009055">
    <property type="term" value="F:electron transfer activity"/>
    <property type="evidence" value="ECO:0007669"/>
    <property type="project" value="InterPro"/>
</dbReference>
<accession>A0A5P1F821</accession>
<dbReference type="InterPro" id="IPR003245">
    <property type="entry name" value="Phytocyanin_dom"/>
</dbReference>
<reference evidence="3" key="1">
    <citation type="journal article" date="2017" name="Nat. Commun.">
        <title>The asparagus genome sheds light on the origin and evolution of a young Y chromosome.</title>
        <authorList>
            <person name="Harkess A."/>
            <person name="Zhou J."/>
            <person name="Xu C."/>
            <person name="Bowers J.E."/>
            <person name="Van der Hulst R."/>
            <person name="Ayyampalayam S."/>
            <person name="Mercati F."/>
            <person name="Riccardi P."/>
            <person name="McKain M.R."/>
            <person name="Kakrana A."/>
            <person name="Tang H."/>
            <person name="Ray J."/>
            <person name="Groenendijk J."/>
            <person name="Arikit S."/>
            <person name="Mathioni S.M."/>
            <person name="Nakano M."/>
            <person name="Shan H."/>
            <person name="Telgmann-Rauber A."/>
            <person name="Kanno A."/>
            <person name="Yue Z."/>
            <person name="Chen H."/>
            <person name="Li W."/>
            <person name="Chen Y."/>
            <person name="Xu X."/>
            <person name="Zhang Y."/>
            <person name="Luo S."/>
            <person name="Chen H."/>
            <person name="Gao J."/>
            <person name="Mao Z."/>
            <person name="Pires J.C."/>
            <person name="Luo M."/>
            <person name="Kudrna D."/>
            <person name="Wing R.A."/>
            <person name="Meyers B.C."/>
            <person name="Yi K."/>
            <person name="Kong H."/>
            <person name="Lavrijsen P."/>
            <person name="Sunseri F."/>
            <person name="Falavigna A."/>
            <person name="Ye Y."/>
            <person name="Leebens-Mack J.H."/>
            <person name="Chen G."/>
        </authorList>
    </citation>
    <scope>NUCLEOTIDE SEQUENCE [LARGE SCALE GENOMIC DNA]</scope>
    <source>
        <strain evidence="3">cv. DH0086</strain>
    </source>
</reference>
<evidence type="ECO:0000259" key="1">
    <source>
        <dbReference type="Pfam" id="PF02298"/>
    </source>
</evidence>
<dbReference type="Pfam" id="PF02298">
    <property type="entry name" value="Cu_bind_like"/>
    <property type="match status" value="1"/>
</dbReference>
<proteinExistence type="predicted"/>
<dbReference type="EMBL" id="CM007383">
    <property type="protein sequence ID" value="ONK74274.1"/>
    <property type="molecule type" value="Genomic_DNA"/>
</dbReference>
<name>A0A5P1F821_ASPOF</name>
<sequence length="123" mass="13809">MYDISVFKYAVGKHNVLKADGPAFQACRVPPESEALTTGYDVITLATPGGNGTCVEKQTVCTARRARSWPSMSFQQHGRLLHMLLHLHTHPVPIMGIWEEAPEVRESGNHFLEVQYFLVFDLL</sequence>
<dbReference type="AlphaFoldDB" id="A0A5P1F821"/>
<feature type="domain" description="Phytocyanin" evidence="1">
    <location>
        <begin position="3"/>
        <end position="54"/>
    </location>
</feature>
<organism evidence="2 3">
    <name type="scientific">Asparagus officinalis</name>
    <name type="common">Garden asparagus</name>
    <dbReference type="NCBI Taxonomy" id="4686"/>
    <lineage>
        <taxon>Eukaryota</taxon>
        <taxon>Viridiplantae</taxon>
        <taxon>Streptophyta</taxon>
        <taxon>Embryophyta</taxon>
        <taxon>Tracheophyta</taxon>
        <taxon>Spermatophyta</taxon>
        <taxon>Magnoliopsida</taxon>
        <taxon>Liliopsida</taxon>
        <taxon>Asparagales</taxon>
        <taxon>Asparagaceae</taxon>
        <taxon>Asparagoideae</taxon>
        <taxon>Asparagus</taxon>
    </lineage>
</organism>
<dbReference type="Gene3D" id="2.60.40.420">
    <property type="entry name" value="Cupredoxins - blue copper proteins"/>
    <property type="match status" value="1"/>
</dbReference>
<dbReference type="InterPro" id="IPR008972">
    <property type="entry name" value="Cupredoxin"/>
</dbReference>
<evidence type="ECO:0000313" key="2">
    <source>
        <dbReference type="EMBL" id="ONK74274.1"/>
    </source>
</evidence>
<protein>
    <recommendedName>
        <fullName evidence="1">Phytocyanin domain-containing protein</fullName>
    </recommendedName>
</protein>
<keyword evidence="3" id="KW-1185">Reference proteome</keyword>